<comment type="similarity">
    <text evidence="1">Belongs to the CTAG/PCC1 family.</text>
</comment>
<dbReference type="InterPro" id="IPR015419">
    <property type="entry name" value="CTAG/Pcc1"/>
</dbReference>
<accession>A0A060HKU7</accession>
<dbReference type="NCBIfam" id="NF011470">
    <property type="entry name" value="PRK14887.1"/>
    <property type="match status" value="1"/>
</dbReference>
<evidence type="ECO:0000313" key="2">
    <source>
        <dbReference type="EMBL" id="AIC14211.1"/>
    </source>
</evidence>
<proteinExistence type="inferred from homology"/>
<organism evidence="2 3">
    <name type="scientific">Nitrososphaera viennensis EN76</name>
    <dbReference type="NCBI Taxonomy" id="926571"/>
    <lineage>
        <taxon>Archaea</taxon>
        <taxon>Nitrososphaerota</taxon>
        <taxon>Nitrososphaeria</taxon>
        <taxon>Nitrososphaerales</taxon>
        <taxon>Nitrososphaeraceae</taxon>
        <taxon>Nitrososphaera</taxon>
    </lineage>
</organism>
<dbReference type="HOGENOM" id="CLU_2550391_0_0_2"/>
<dbReference type="KEGG" id="nvn:NVIE_0030"/>
<dbReference type="STRING" id="926571.NVIE_0030"/>
<name>A0A060HKU7_9ARCH</name>
<evidence type="ECO:0000313" key="3">
    <source>
        <dbReference type="Proteomes" id="UP000027093"/>
    </source>
</evidence>
<dbReference type="Gene3D" id="3.30.310.50">
    <property type="entry name" value="Alpha-D-phosphohexomutase, C-terminal domain"/>
    <property type="match status" value="1"/>
</dbReference>
<evidence type="ECO:0008006" key="4">
    <source>
        <dbReference type="Google" id="ProtNLM"/>
    </source>
</evidence>
<keyword evidence="3" id="KW-1185">Reference proteome</keyword>
<dbReference type="EMBL" id="CP007536">
    <property type="protein sequence ID" value="AIC14211.1"/>
    <property type="molecule type" value="Genomic_DNA"/>
</dbReference>
<dbReference type="Proteomes" id="UP000027093">
    <property type="component" value="Chromosome"/>
</dbReference>
<dbReference type="OrthoDB" id="8982at2157"/>
<dbReference type="Pfam" id="PF09341">
    <property type="entry name" value="Pcc1"/>
    <property type="match status" value="1"/>
</dbReference>
<gene>
    <name evidence="2" type="ORF">NVIE_0030</name>
</gene>
<dbReference type="RefSeq" id="WP_075053469.1">
    <property type="nucleotide sequence ID" value="NZ_CP007536.1"/>
</dbReference>
<dbReference type="AlphaFoldDB" id="A0A060HKU7"/>
<sequence length="82" mass="9000">MTSKACKAEIRIRVKGPSKAGPIYSALAPDLKKLEGKNERLELQVSGSRLTFSIETDDLASLRANVNSYLRLVDAAHRCLTL</sequence>
<evidence type="ECO:0000256" key="1">
    <source>
        <dbReference type="ARBA" id="ARBA00007073"/>
    </source>
</evidence>
<protein>
    <recommendedName>
        <fullName evidence="4">Transcription factor Pcc1</fullName>
    </recommendedName>
</protein>
<dbReference type="GeneID" id="74945292"/>
<reference evidence="2 3" key="1">
    <citation type="journal article" date="2014" name="Int. J. Syst. Evol. Microbiol.">
        <title>Nitrososphaera viennensis gen. nov., sp. nov., an aerobic and mesophilic, ammonia-oxidizing archaeon from soil and a member of the archaeal phylum Thaumarchaeota.</title>
        <authorList>
            <person name="Stieglmeier M."/>
            <person name="Klingl A."/>
            <person name="Alves R.J."/>
            <person name="Rittmann S.K."/>
            <person name="Melcher M."/>
            <person name="Leisch N."/>
            <person name="Schleper C."/>
        </authorList>
    </citation>
    <scope>NUCLEOTIDE SEQUENCE [LARGE SCALE GENOMIC DNA]</scope>
    <source>
        <strain evidence="2">EN76</strain>
    </source>
</reference>